<comment type="caution">
    <text evidence="3">The sequence shown here is derived from an EMBL/GenBank/DDBJ whole genome shotgun (WGS) entry which is preliminary data.</text>
</comment>
<dbReference type="GO" id="GO:0006078">
    <property type="term" value="P:(1-&gt;6)-beta-D-glucan biosynthetic process"/>
    <property type="evidence" value="ECO:0007669"/>
    <property type="project" value="InterPro"/>
</dbReference>
<feature type="compositionally biased region" description="Low complexity" evidence="1">
    <location>
        <begin position="176"/>
        <end position="209"/>
    </location>
</feature>
<evidence type="ECO:0000313" key="3">
    <source>
        <dbReference type="EMBL" id="KAJ7346492.1"/>
    </source>
</evidence>
<dbReference type="GO" id="GO:0031505">
    <property type="term" value="P:fungal-type cell wall organization"/>
    <property type="evidence" value="ECO:0007669"/>
    <property type="project" value="TreeGrafter"/>
</dbReference>
<dbReference type="PANTHER" id="PTHR28154">
    <property type="entry name" value="CELL WALL SYNTHESIS PROTEIN KNH1-RELATED"/>
    <property type="match status" value="1"/>
</dbReference>
<feature type="chain" id="PRO_5042180782" evidence="2">
    <location>
        <begin position="22"/>
        <end position="248"/>
    </location>
</feature>
<keyword evidence="2" id="KW-0732">Signal</keyword>
<feature type="signal peptide" evidence="2">
    <location>
        <begin position="1"/>
        <end position="21"/>
    </location>
</feature>
<organism evidence="3 4">
    <name type="scientific">Mycena albidolilacea</name>
    <dbReference type="NCBI Taxonomy" id="1033008"/>
    <lineage>
        <taxon>Eukaryota</taxon>
        <taxon>Fungi</taxon>
        <taxon>Dikarya</taxon>
        <taxon>Basidiomycota</taxon>
        <taxon>Agaricomycotina</taxon>
        <taxon>Agaricomycetes</taxon>
        <taxon>Agaricomycetidae</taxon>
        <taxon>Agaricales</taxon>
        <taxon>Marasmiineae</taxon>
        <taxon>Mycenaceae</taxon>
        <taxon>Mycena</taxon>
    </lineage>
</organism>
<proteinExistence type="predicted"/>
<evidence type="ECO:0000256" key="1">
    <source>
        <dbReference type="SAM" id="MobiDB-lite"/>
    </source>
</evidence>
<dbReference type="GO" id="GO:0042546">
    <property type="term" value="P:cell wall biogenesis"/>
    <property type="evidence" value="ECO:0007669"/>
    <property type="project" value="InterPro"/>
</dbReference>
<evidence type="ECO:0000313" key="4">
    <source>
        <dbReference type="Proteomes" id="UP001218218"/>
    </source>
</evidence>
<name>A0AAD7A0G6_9AGAR</name>
<reference evidence="3" key="1">
    <citation type="submission" date="2023-03" db="EMBL/GenBank/DDBJ databases">
        <title>Massive genome expansion in bonnet fungi (Mycena s.s.) driven by repeated elements and novel gene families across ecological guilds.</title>
        <authorList>
            <consortium name="Lawrence Berkeley National Laboratory"/>
            <person name="Harder C.B."/>
            <person name="Miyauchi S."/>
            <person name="Viragh M."/>
            <person name="Kuo A."/>
            <person name="Thoen E."/>
            <person name="Andreopoulos B."/>
            <person name="Lu D."/>
            <person name="Skrede I."/>
            <person name="Drula E."/>
            <person name="Henrissat B."/>
            <person name="Morin E."/>
            <person name="Kohler A."/>
            <person name="Barry K."/>
            <person name="LaButti K."/>
            <person name="Morin E."/>
            <person name="Salamov A."/>
            <person name="Lipzen A."/>
            <person name="Mereny Z."/>
            <person name="Hegedus B."/>
            <person name="Baldrian P."/>
            <person name="Stursova M."/>
            <person name="Weitz H."/>
            <person name="Taylor A."/>
            <person name="Grigoriev I.V."/>
            <person name="Nagy L.G."/>
            <person name="Martin F."/>
            <person name="Kauserud H."/>
        </authorList>
    </citation>
    <scope>NUCLEOTIDE SEQUENCE</scope>
    <source>
        <strain evidence="3">CBHHK002</strain>
    </source>
</reference>
<protein>
    <submittedName>
        <fullName evidence="3">Uncharacterized protein</fullName>
    </submittedName>
</protein>
<dbReference type="GO" id="GO:0005576">
    <property type="term" value="C:extracellular region"/>
    <property type="evidence" value="ECO:0007669"/>
    <property type="project" value="TreeGrafter"/>
</dbReference>
<gene>
    <name evidence="3" type="ORF">DFH08DRAFT_868419</name>
</gene>
<keyword evidence="4" id="KW-1185">Reference proteome</keyword>
<evidence type="ECO:0000256" key="2">
    <source>
        <dbReference type="SAM" id="SignalP"/>
    </source>
</evidence>
<dbReference type="PANTHER" id="PTHR28154:SF1">
    <property type="entry name" value="CELL WALL SYNTHESIS PROTEIN KNH1-RELATED"/>
    <property type="match status" value="1"/>
</dbReference>
<sequence length="248" mass="25345">MHLPAMIATLLVLLFARFVNAAVYFIQPQSRSTCTGGTPCELEWDDDGIRPLVPDLGVVTAGLFTGEQQLVQTLPPLDLASVHSANFTPIKQAGPNSDSYYIAFTSTTARDANGTLISAFSPFFSLKGMSGSFSSPLASATTSFSVPKTLTQTGSIIPTTITVGNVDTSLPPLPSPSTTSTSSKAQTSSSSSTLRFTTSSAPSSSLAVSPSITKNGAAATAASSAGASRPLSLPALAVLSLCALVFAS</sequence>
<dbReference type="InterPro" id="IPR045328">
    <property type="entry name" value="Kre9/Knh1"/>
</dbReference>
<dbReference type="EMBL" id="JARIHO010000020">
    <property type="protein sequence ID" value="KAJ7346492.1"/>
    <property type="molecule type" value="Genomic_DNA"/>
</dbReference>
<dbReference type="AlphaFoldDB" id="A0AAD7A0G6"/>
<accession>A0AAD7A0G6</accession>
<feature type="region of interest" description="Disordered" evidence="1">
    <location>
        <begin position="167"/>
        <end position="209"/>
    </location>
</feature>
<dbReference type="Proteomes" id="UP001218218">
    <property type="component" value="Unassembled WGS sequence"/>
</dbReference>